<evidence type="ECO:0008006" key="4">
    <source>
        <dbReference type="Google" id="ProtNLM"/>
    </source>
</evidence>
<keyword evidence="1" id="KW-0732">Signal</keyword>
<gene>
    <name evidence="2" type="primary">Acey_s0001.g182</name>
    <name evidence="2" type="synonym">Acey-spp-18</name>
    <name evidence="2" type="ORF">Y032_0001g182</name>
</gene>
<evidence type="ECO:0000256" key="1">
    <source>
        <dbReference type="SAM" id="SignalP"/>
    </source>
</evidence>
<feature type="chain" id="PRO_5001491476" description="Saposin B-type domain-containing protein" evidence="1">
    <location>
        <begin position="35"/>
        <end position="164"/>
    </location>
</feature>
<evidence type="ECO:0000313" key="3">
    <source>
        <dbReference type="Proteomes" id="UP000024635"/>
    </source>
</evidence>
<keyword evidence="3" id="KW-1185">Reference proteome</keyword>
<feature type="signal peptide" evidence="1">
    <location>
        <begin position="1"/>
        <end position="34"/>
    </location>
</feature>
<protein>
    <recommendedName>
        <fullName evidence="4">Saposin B-type domain-containing protein</fullName>
    </recommendedName>
</protein>
<comment type="caution">
    <text evidence="2">The sequence shown here is derived from an EMBL/GenBank/DDBJ whole genome shotgun (WGS) entry which is preliminary data.</text>
</comment>
<proteinExistence type="predicted"/>
<reference evidence="3" key="1">
    <citation type="journal article" date="2015" name="Nat. Genet.">
        <title>The genome and transcriptome of the zoonotic hookworm Ancylostoma ceylanicum identify infection-specific gene families.</title>
        <authorList>
            <person name="Schwarz E.M."/>
            <person name="Hu Y."/>
            <person name="Antoshechkin I."/>
            <person name="Miller M.M."/>
            <person name="Sternberg P.W."/>
            <person name="Aroian R.V."/>
        </authorList>
    </citation>
    <scope>NUCLEOTIDE SEQUENCE</scope>
    <source>
        <strain evidence="3">HY135</strain>
    </source>
</reference>
<sequence>MPLIRLHIRTAANLSIRFHHEIFLSSLLCGVVVAMPQKPGGIDNCGAKTVKSFKLIATGDAKMDIVCEMCLDMVLIAETYAECGEAEVEAALEKKCDKDFSSPATDKMCRSMVDKIAHKSQTIKLVVLSIVHDSIKRKECNERCSQLEKHATLTSSLEMAFGEE</sequence>
<organism evidence="2 3">
    <name type="scientific">Ancylostoma ceylanicum</name>
    <dbReference type="NCBI Taxonomy" id="53326"/>
    <lineage>
        <taxon>Eukaryota</taxon>
        <taxon>Metazoa</taxon>
        <taxon>Ecdysozoa</taxon>
        <taxon>Nematoda</taxon>
        <taxon>Chromadorea</taxon>
        <taxon>Rhabditida</taxon>
        <taxon>Rhabditina</taxon>
        <taxon>Rhabditomorpha</taxon>
        <taxon>Strongyloidea</taxon>
        <taxon>Ancylostomatidae</taxon>
        <taxon>Ancylostomatinae</taxon>
        <taxon>Ancylostoma</taxon>
    </lineage>
</organism>
<dbReference type="Proteomes" id="UP000024635">
    <property type="component" value="Unassembled WGS sequence"/>
</dbReference>
<name>A0A016W300_9BILA</name>
<accession>A0A016W300</accession>
<evidence type="ECO:0000313" key="2">
    <source>
        <dbReference type="EMBL" id="EYC33961.1"/>
    </source>
</evidence>
<dbReference type="AlphaFoldDB" id="A0A016W300"/>
<dbReference type="EMBL" id="JARK01001337">
    <property type="protein sequence ID" value="EYC33961.1"/>
    <property type="molecule type" value="Genomic_DNA"/>
</dbReference>
<dbReference type="Gene3D" id="1.10.225.10">
    <property type="entry name" value="Saposin-like"/>
    <property type="match status" value="1"/>
</dbReference>
<dbReference type="OrthoDB" id="5773819at2759"/>